<sequence>MQKSRKDRRVTKHMKIRMHLQGTTEIPRVSVFKSLHNFYAQLINDETHTTLVSSSTKSLSLTTNNIDAVKKVAKDFASKLKNKNITKIVFDRSGYIYHGKVAAFADTLREEGINF</sequence>
<evidence type="ECO:0000313" key="8">
    <source>
        <dbReference type="EMBL" id="QJR43981.1"/>
    </source>
</evidence>
<evidence type="ECO:0000256" key="5">
    <source>
        <dbReference type="ARBA" id="ARBA00023274"/>
    </source>
</evidence>
<dbReference type="PANTHER" id="PTHR12899:SF3">
    <property type="entry name" value="LARGE RIBOSOMAL SUBUNIT PROTEIN UL18M"/>
    <property type="match status" value="1"/>
</dbReference>
<keyword evidence="4 7" id="KW-0689">Ribosomal protein</keyword>
<evidence type="ECO:0000313" key="9">
    <source>
        <dbReference type="Proteomes" id="UP000502118"/>
    </source>
</evidence>
<dbReference type="Proteomes" id="UP000502118">
    <property type="component" value="Chromosome"/>
</dbReference>
<evidence type="ECO:0000256" key="2">
    <source>
        <dbReference type="ARBA" id="ARBA00022730"/>
    </source>
</evidence>
<comment type="function">
    <text evidence="7">This is one of the proteins that bind and probably mediate the attachment of the 5S RNA into the large ribosomal subunit, where it forms part of the central protuberance.</text>
</comment>
<organism evidence="8 9">
    <name type="scientific">Mycoplasma miroungirhinis</name>
    <dbReference type="NCBI Taxonomy" id="754516"/>
    <lineage>
        <taxon>Bacteria</taxon>
        <taxon>Bacillati</taxon>
        <taxon>Mycoplasmatota</taxon>
        <taxon>Mollicutes</taxon>
        <taxon>Mycoplasmataceae</taxon>
        <taxon>Mycoplasma</taxon>
    </lineage>
</organism>
<keyword evidence="9" id="KW-1185">Reference proteome</keyword>
<comment type="subunit">
    <text evidence="7">Part of the 50S ribosomal subunit; part of the 5S rRNA/L5/L18/L25 subcomplex. Contacts the 5S and 23S rRNAs.</text>
</comment>
<reference evidence="8 9" key="1">
    <citation type="submission" date="2020-05" db="EMBL/GenBank/DDBJ databases">
        <title>Novel Mycoplasma species detected in Mirounga angustirostris (northern elephant seal) from the USA.</title>
        <authorList>
            <person name="Volokhov D.V."/>
        </authorList>
    </citation>
    <scope>NUCLEOTIDE SEQUENCE [LARGE SCALE GENOMIC DNA]</scope>
    <source>
        <strain evidence="8 9">Mirounga ES2806-NAS</strain>
    </source>
</reference>
<keyword evidence="3 7" id="KW-0694">RNA-binding</keyword>
<dbReference type="InterPro" id="IPR005484">
    <property type="entry name" value="Ribosomal_uL18_bac/plant/anim"/>
</dbReference>
<comment type="similarity">
    <text evidence="1 7">Belongs to the universal ribosomal protein uL18 family.</text>
</comment>
<evidence type="ECO:0000256" key="7">
    <source>
        <dbReference type="HAMAP-Rule" id="MF_01337"/>
    </source>
</evidence>
<dbReference type="GO" id="GO:0003735">
    <property type="term" value="F:structural constituent of ribosome"/>
    <property type="evidence" value="ECO:0007669"/>
    <property type="project" value="InterPro"/>
</dbReference>
<dbReference type="Gene3D" id="3.30.420.100">
    <property type="match status" value="1"/>
</dbReference>
<dbReference type="GO" id="GO:0006412">
    <property type="term" value="P:translation"/>
    <property type="evidence" value="ECO:0007669"/>
    <property type="project" value="UniProtKB-UniRule"/>
</dbReference>
<evidence type="ECO:0000256" key="1">
    <source>
        <dbReference type="ARBA" id="ARBA00007116"/>
    </source>
</evidence>
<dbReference type="GO" id="GO:1990904">
    <property type="term" value="C:ribonucleoprotein complex"/>
    <property type="evidence" value="ECO:0007669"/>
    <property type="project" value="UniProtKB-KW"/>
</dbReference>
<dbReference type="EMBL" id="CP053097">
    <property type="protein sequence ID" value="QJR43981.1"/>
    <property type="molecule type" value="Genomic_DNA"/>
</dbReference>
<evidence type="ECO:0000256" key="4">
    <source>
        <dbReference type="ARBA" id="ARBA00022980"/>
    </source>
</evidence>
<dbReference type="GO" id="GO:0008097">
    <property type="term" value="F:5S rRNA binding"/>
    <property type="evidence" value="ECO:0007669"/>
    <property type="project" value="TreeGrafter"/>
</dbReference>
<dbReference type="NCBIfam" id="TIGR00060">
    <property type="entry name" value="L18_bact"/>
    <property type="match status" value="1"/>
</dbReference>
<dbReference type="SUPFAM" id="SSF53137">
    <property type="entry name" value="Translational machinery components"/>
    <property type="match status" value="1"/>
</dbReference>
<dbReference type="KEGG" id="mmio:HLA92_00785"/>
<accession>A0A6M4JHS6</accession>
<dbReference type="InterPro" id="IPR004389">
    <property type="entry name" value="Ribosomal_uL18_bac-type"/>
</dbReference>
<dbReference type="Pfam" id="PF00861">
    <property type="entry name" value="Ribosomal_L18p"/>
    <property type="match status" value="1"/>
</dbReference>
<keyword evidence="2 7" id="KW-0699">rRNA-binding</keyword>
<evidence type="ECO:0000256" key="3">
    <source>
        <dbReference type="ARBA" id="ARBA00022884"/>
    </source>
</evidence>
<dbReference type="GO" id="GO:0005737">
    <property type="term" value="C:cytoplasm"/>
    <property type="evidence" value="ECO:0007669"/>
    <property type="project" value="UniProtKB-ARBA"/>
</dbReference>
<dbReference type="HAMAP" id="MF_01337_B">
    <property type="entry name" value="Ribosomal_uL18_B"/>
    <property type="match status" value="1"/>
</dbReference>
<dbReference type="PANTHER" id="PTHR12899">
    <property type="entry name" value="39S RIBOSOMAL PROTEIN L18, MITOCHONDRIAL"/>
    <property type="match status" value="1"/>
</dbReference>
<gene>
    <name evidence="7" type="primary">rplR</name>
    <name evidence="8" type="ORF">HLA92_00785</name>
</gene>
<dbReference type="CDD" id="cd00432">
    <property type="entry name" value="Ribosomal_L18_L5e"/>
    <property type="match status" value="1"/>
</dbReference>
<protein>
    <recommendedName>
        <fullName evidence="6 7">Large ribosomal subunit protein uL18</fullName>
    </recommendedName>
</protein>
<keyword evidence="5 7" id="KW-0687">Ribonucleoprotein</keyword>
<name>A0A6M4JHS6_9MOLU</name>
<dbReference type="GO" id="GO:0005840">
    <property type="term" value="C:ribosome"/>
    <property type="evidence" value="ECO:0007669"/>
    <property type="project" value="UniProtKB-KW"/>
</dbReference>
<dbReference type="RefSeq" id="WP_171112574.1">
    <property type="nucleotide sequence ID" value="NZ_CP053097.1"/>
</dbReference>
<dbReference type="AlphaFoldDB" id="A0A6M4JHS6"/>
<proteinExistence type="inferred from homology"/>
<evidence type="ECO:0000256" key="6">
    <source>
        <dbReference type="ARBA" id="ARBA00035197"/>
    </source>
</evidence>
<dbReference type="InterPro" id="IPR057268">
    <property type="entry name" value="Ribosomal_L18"/>
</dbReference>